<evidence type="ECO:0000313" key="3">
    <source>
        <dbReference type="EnsemblMetazoa" id="ISCW004382-PA"/>
    </source>
</evidence>
<dbReference type="Pfam" id="PF07748">
    <property type="entry name" value="Glyco_hydro_38C"/>
    <property type="match status" value="1"/>
</dbReference>
<dbReference type="Gene3D" id="2.70.98.30">
    <property type="entry name" value="Golgi alpha-mannosidase II, domain 4"/>
    <property type="match status" value="1"/>
</dbReference>
<dbReference type="AlphaFoldDB" id="B7PIX4"/>
<dbReference type="GO" id="GO:0030246">
    <property type="term" value="F:carbohydrate binding"/>
    <property type="evidence" value="ECO:0007669"/>
    <property type="project" value="InterPro"/>
</dbReference>
<dbReference type="SUPFAM" id="SSF74650">
    <property type="entry name" value="Galactose mutarotase-like"/>
    <property type="match status" value="1"/>
</dbReference>
<keyword evidence="2" id="KW-0378">Hydrolase</keyword>
<reference evidence="2 4" key="1">
    <citation type="submission" date="2008-03" db="EMBL/GenBank/DDBJ databases">
        <title>Annotation of Ixodes scapularis.</title>
        <authorList>
            <consortium name="Ixodes scapularis Genome Project Consortium"/>
            <person name="Caler E."/>
            <person name="Hannick L.I."/>
            <person name="Bidwell S."/>
            <person name="Joardar V."/>
            <person name="Thiagarajan M."/>
            <person name="Amedeo P."/>
            <person name="Galinsky K.J."/>
            <person name="Schobel S."/>
            <person name="Inman J."/>
            <person name="Hostetler J."/>
            <person name="Miller J."/>
            <person name="Hammond M."/>
            <person name="Megy K."/>
            <person name="Lawson D."/>
            <person name="Kodira C."/>
            <person name="Sutton G."/>
            <person name="Meyer J."/>
            <person name="Hill C.A."/>
            <person name="Birren B."/>
            <person name="Nene V."/>
            <person name="Collins F."/>
            <person name="Alarcon-Chaidez F."/>
            <person name="Wikel S."/>
            <person name="Strausberg R."/>
        </authorList>
    </citation>
    <scope>NUCLEOTIDE SEQUENCE [LARGE SCALE GENOMIC DNA]</scope>
    <source>
        <strain evidence="4">Wikel</strain>
        <strain evidence="2">Wikel colony</strain>
    </source>
</reference>
<dbReference type="PaxDb" id="6945-B7PIX4"/>
<protein>
    <submittedName>
        <fullName evidence="2 3">Lysosomal alpha-mannosidase, putative</fullName>
        <ecNumber evidence="2">3.2.1.24</ecNumber>
    </submittedName>
</protein>
<dbReference type="EC" id="3.2.1.24" evidence="2"/>
<dbReference type="EnsemblMetazoa" id="ISCW004382-RA">
    <property type="protein sequence ID" value="ISCW004382-PA"/>
    <property type="gene ID" value="ISCW004382"/>
</dbReference>
<organism>
    <name type="scientific">Ixodes scapularis</name>
    <name type="common">Black-legged tick</name>
    <name type="synonym">Deer tick</name>
    <dbReference type="NCBI Taxonomy" id="6945"/>
    <lineage>
        <taxon>Eukaryota</taxon>
        <taxon>Metazoa</taxon>
        <taxon>Ecdysozoa</taxon>
        <taxon>Arthropoda</taxon>
        <taxon>Chelicerata</taxon>
        <taxon>Arachnida</taxon>
        <taxon>Acari</taxon>
        <taxon>Parasitiformes</taxon>
        <taxon>Ixodida</taxon>
        <taxon>Ixodoidea</taxon>
        <taxon>Ixodidae</taxon>
        <taxon>Ixodinae</taxon>
        <taxon>Ixodes</taxon>
    </lineage>
</organism>
<reference evidence="3" key="2">
    <citation type="submission" date="2020-05" db="UniProtKB">
        <authorList>
            <consortium name="EnsemblMetazoa"/>
        </authorList>
    </citation>
    <scope>IDENTIFICATION</scope>
    <source>
        <strain evidence="3">wikel</strain>
    </source>
</reference>
<dbReference type="VEuPathDB" id="VectorBase:ISCI004382"/>
<dbReference type="InterPro" id="IPR011682">
    <property type="entry name" value="Glyco_hydro_38_C"/>
</dbReference>
<keyword evidence="2" id="KW-0326">Glycosidase</keyword>
<proteinExistence type="predicted"/>
<dbReference type="VEuPathDB" id="VectorBase:ISCW004382"/>
<dbReference type="GO" id="GO:0004559">
    <property type="term" value="F:alpha-mannosidase activity"/>
    <property type="evidence" value="ECO:0007669"/>
    <property type="project" value="UniProtKB-EC"/>
</dbReference>
<keyword evidence="4" id="KW-1185">Reference proteome</keyword>
<dbReference type="EMBL" id="ABJB010997543">
    <property type="status" value="NOT_ANNOTATED_CDS"/>
    <property type="molecule type" value="Genomic_DNA"/>
</dbReference>
<dbReference type="HOGENOM" id="CLU_2375097_0_0_1"/>
<dbReference type="EMBL" id="DS722388">
    <property type="protein sequence ID" value="EEC06546.1"/>
    <property type="molecule type" value="Genomic_DNA"/>
</dbReference>
<gene>
    <name evidence="2" type="ORF">IscW_ISCW004382</name>
</gene>
<accession>B7PIX4</accession>
<dbReference type="InterPro" id="IPR011013">
    <property type="entry name" value="Gal_mutarotase_sf_dom"/>
</dbReference>
<dbReference type="PANTHER" id="PTHR11607">
    <property type="entry name" value="ALPHA-MANNOSIDASE"/>
    <property type="match status" value="1"/>
</dbReference>
<dbReference type="GO" id="GO:0006013">
    <property type="term" value="P:mannose metabolic process"/>
    <property type="evidence" value="ECO:0007669"/>
    <property type="project" value="InterPro"/>
</dbReference>
<dbReference type="Proteomes" id="UP000001555">
    <property type="component" value="Unassembled WGS sequence"/>
</dbReference>
<evidence type="ECO:0000259" key="1">
    <source>
        <dbReference type="Pfam" id="PF07748"/>
    </source>
</evidence>
<evidence type="ECO:0000313" key="2">
    <source>
        <dbReference type="EMBL" id="EEC06546.1"/>
    </source>
</evidence>
<name>B7PIX4_IXOSC</name>
<dbReference type="PANTHER" id="PTHR11607:SF3">
    <property type="entry name" value="LYSOSOMAL ALPHA-MANNOSIDASE"/>
    <property type="match status" value="1"/>
</dbReference>
<feature type="domain" description="Glycosyl hydrolase family 38 C-terminal" evidence="1">
    <location>
        <begin position="4"/>
        <end position="89"/>
    </location>
</feature>
<sequence length="95" mass="10937">MTCLLKSVVRREDGKGIEVQQNFAAYTSSHGHYLFSPESPVAVEFKNNISCRVVTTTLVHEVHQWINPWISQVIRLYVSEDYVEFDWTLGPVPLE</sequence>
<dbReference type="InParanoid" id="B7PIX4"/>
<evidence type="ECO:0000313" key="4">
    <source>
        <dbReference type="Proteomes" id="UP000001555"/>
    </source>
</evidence>
<dbReference type="InterPro" id="IPR050843">
    <property type="entry name" value="Glycosyl_Hydrlase_38"/>
</dbReference>